<name>A0ABP8DK23_9ACTN</name>
<dbReference type="Pfam" id="PF03551">
    <property type="entry name" value="PadR"/>
    <property type="match status" value="1"/>
</dbReference>
<dbReference type="EMBL" id="BAABAT010000027">
    <property type="protein sequence ID" value="GAA4257368.1"/>
    <property type="molecule type" value="Genomic_DNA"/>
</dbReference>
<dbReference type="Gene3D" id="1.10.10.10">
    <property type="entry name" value="Winged helix-like DNA-binding domain superfamily/Winged helix DNA-binding domain"/>
    <property type="match status" value="1"/>
</dbReference>
<proteinExistence type="predicted"/>
<evidence type="ECO:0000259" key="1">
    <source>
        <dbReference type="Pfam" id="PF03551"/>
    </source>
</evidence>
<reference evidence="3" key="1">
    <citation type="journal article" date="2019" name="Int. J. Syst. Evol. Microbiol.">
        <title>The Global Catalogue of Microorganisms (GCM) 10K type strain sequencing project: providing services to taxonomists for standard genome sequencing and annotation.</title>
        <authorList>
            <consortium name="The Broad Institute Genomics Platform"/>
            <consortium name="The Broad Institute Genome Sequencing Center for Infectious Disease"/>
            <person name="Wu L."/>
            <person name="Ma J."/>
        </authorList>
    </citation>
    <scope>NUCLEOTIDE SEQUENCE [LARGE SCALE GENOMIC DNA]</scope>
    <source>
        <strain evidence="3">JCM 17441</strain>
    </source>
</reference>
<keyword evidence="3" id="KW-1185">Reference proteome</keyword>
<comment type="caution">
    <text evidence="2">The sequence shown here is derived from an EMBL/GenBank/DDBJ whole genome shotgun (WGS) entry which is preliminary data.</text>
</comment>
<feature type="domain" description="Transcription regulator PadR N-terminal" evidence="1">
    <location>
        <begin position="7"/>
        <end position="73"/>
    </location>
</feature>
<dbReference type="SUPFAM" id="SSF46785">
    <property type="entry name" value="Winged helix' DNA-binding domain"/>
    <property type="match status" value="1"/>
</dbReference>
<dbReference type="InterPro" id="IPR005149">
    <property type="entry name" value="Tscrpt_reg_PadR_N"/>
</dbReference>
<evidence type="ECO:0000313" key="3">
    <source>
        <dbReference type="Proteomes" id="UP001500620"/>
    </source>
</evidence>
<dbReference type="InterPro" id="IPR036388">
    <property type="entry name" value="WH-like_DNA-bd_sf"/>
</dbReference>
<protein>
    <submittedName>
        <fullName evidence="2">Helix-turn-helix transcriptional regulator</fullName>
    </submittedName>
</protein>
<dbReference type="PANTHER" id="PTHR43252">
    <property type="entry name" value="TRANSCRIPTIONAL REGULATOR YQJI"/>
    <property type="match status" value="1"/>
</dbReference>
<accession>A0ABP8DK23</accession>
<sequence length="96" mass="10100">MEPGMLILASLAAGPKHGYALIKDIEEIAGTTLGPGTLYGALGRLEAQGLVEPLPAEDRRRPYRITAAGAEAARTYLEHVRTVATAGLRRLGPAHA</sequence>
<gene>
    <name evidence="2" type="ORF">GCM10022255_073860</name>
</gene>
<dbReference type="InterPro" id="IPR036390">
    <property type="entry name" value="WH_DNA-bd_sf"/>
</dbReference>
<dbReference type="Proteomes" id="UP001500620">
    <property type="component" value="Unassembled WGS sequence"/>
</dbReference>
<dbReference type="PANTHER" id="PTHR43252:SF7">
    <property type="entry name" value="TRANSCRIPTIONAL REGULATOR YQJI"/>
    <property type="match status" value="1"/>
</dbReference>
<evidence type="ECO:0000313" key="2">
    <source>
        <dbReference type="EMBL" id="GAA4257368.1"/>
    </source>
</evidence>
<organism evidence="2 3">
    <name type="scientific">Dactylosporangium darangshiense</name>
    <dbReference type="NCBI Taxonomy" id="579108"/>
    <lineage>
        <taxon>Bacteria</taxon>
        <taxon>Bacillati</taxon>
        <taxon>Actinomycetota</taxon>
        <taxon>Actinomycetes</taxon>
        <taxon>Micromonosporales</taxon>
        <taxon>Micromonosporaceae</taxon>
        <taxon>Dactylosporangium</taxon>
    </lineage>
</organism>